<feature type="compositionally biased region" description="Low complexity" evidence="1">
    <location>
        <begin position="344"/>
        <end position="354"/>
    </location>
</feature>
<sequence>MDFFKSVFSEHTPSPSPPSTPTSPNPSPAPSWGIGSALLKTIASKSESLIDNYYKDLQEFSSGIKKETSVIRQAATRAVQDLPARLESGAAIAQESLEAVGQAIDNVGSTVSDIIGKDLNFASNDSHLDQGDDDNNVGISASRDAELGFSASVKPYSRIDAMVRAVQCDIRTYIDEVEESGYGDWRLGFGLEERRGEIEGLLGEKGAVAEIYGEVVPVKVDEETFWCRYFYRVDRVVRAEEARLRMVKRAISGEEEEELSWDVDDDEEEEDNGECRFRDELNEGEEEEEKGKGVEALGVGNEEREGGRDGEGGGVSGAKDENESLGGRSVCNEKEASSDGKLGSDISIISSQRSSHADDLGWDEIEDIRSGDEINVGAVDVGKKLVSAEEDDEELTWDIEEDDDHHV</sequence>
<name>A0ABD1GX32_SALDI</name>
<feature type="compositionally biased region" description="Acidic residues" evidence="1">
    <location>
        <begin position="255"/>
        <end position="272"/>
    </location>
</feature>
<evidence type="ECO:0000259" key="2">
    <source>
        <dbReference type="PROSITE" id="PS50858"/>
    </source>
</evidence>
<feature type="region of interest" description="Disordered" evidence="1">
    <location>
        <begin position="255"/>
        <end position="360"/>
    </location>
</feature>
<comment type="caution">
    <text evidence="3">The sequence shown here is derived from an EMBL/GenBank/DDBJ whole genome shotgun (WGS) entry which is preliminary data.</text>
</comment>
<feature type="domain" description="BSD" evidence="2">
    <location>
        <begin position="185"/>
        <end position="237"/>
    </location>
</feature>
<dbReference type="SUPFAM" id="SSF140383">
    <property type="entry name" value="BSD domain-like"/>
    <property type="match status" value="1"/>
</dbReference>
<feature type="compositionally biased region" description="Basic and acidic residues" evidence="1">
    <location>
        <begin position="301"/>
        <end position="311"/>
    </location>
</feature>
<gene>
    <name evidence="3" type="ORF">AAHA92_16767</name>
</gene>
<dbReference type="Pfam" id="PF03909">
    <property type="entry name" value="BSD"/>
    <property type="match status" value="1"/>
</dbReference>
<evidence type="ECO:0000313" key="4">
    <source>
        <dbReference type="Proteomes" id="UP001567538"/>
    </source>
</evidence>
<proteinExistence type="predicted"/>
<accession>A0ABD1GX32</accession>
<dbReference type="PANTHER" id="PTHR16019">
    <property type="entry name" value="SYNAPSE-ASSOCIATED PROTEIN"/>
    <property type="match status" value="1"/>
</dbReference>
<feature type="compositionally biased region" description="Pro residues" evidence="1">
    <location>
        <begin position="14"/>
        <end position="29"/>
    </location>
</feature>
<evidence type="ECO:0000256" key="1">
    <source>
        <dbReference type="SAM" id="MobiDB-lite"/>
    </source>
</evidence>
<organism evidence="3 4">
    <name type="scientific">Salvia divinorum</name>
    <name type="common">Maria pastora</name>
    <name type="synonym">Diviner's sage</name>
    <dbReference type="NCBI Taxonomy" id="28513"/>
    <lineage>
        <taxon>Eukaryota</taxon>
        <taxon>Viridiplantae</taxon>
        <taxon>Streptophyta</taxon>
        <taxon>Embryophyta</taxon>
        <taxon>Tracheophyta</taxon>
        <taxon>Spermatophyta</taxon>
        <taxon>Magnoliopsida</taxon>
        <taxon>eudicotyledons</taxon>
        <taxon>Gunneridae</taxon>
        <taxon>Pentapetalae</taxon>
        <taxon>asterids</taxon>
        <taxon>lamiids</taxon>
        <taxon>Lamiales</taxon>
        <taxon>Lamiaceae</taxon>
        <taxon>Nepetoideae</taxon>
        <taxon>Mentheae</taxon>
        <taxon>Salviinae</taxon>
        <taxon>Salvia</taxon>
        <taxon>Salvia subgen. Calosphace</taxon>
    </lineage>
</organism>
<dbReference type="AlphaFoldDB" id="A0ABD1GX32"/>
<dbReference type="Gene3D" id="1.10.3970.10">
    <property type="entry name" value="BSD domain"/>
    <property type="match status" value="1"/>
</dbReference>
<dbReference type="InterPro" id="IPR035925">
    <property type="entry name" value="BSD_dom_sf"/>
</dbReference>
<evidence type="ECO:0000313" key="3">
    <source>
        <dbReference type="EMBL" id="KAL1548549.1"/>
    </source>
</evidence>
<keyword evidence="4" id="KW-1185">Reference proteome</keyword>
<feature type="region of interest" description="Disordered" evidence="1">
    <location>
        <begin position="1"/>
        <end position="31"/>
    </location>
</feature>
<dbReference type="PROSITE" id="PS50858">
    <property type="entry name" value="BSD"/>
    <property type="match status" value="1"/>
</dbReference>
<dbReference type="InterPro" id="IPR051494">
    <property type="entry name" value="BSD_domain-containing"/>
</dbReference>
<dbReference type="EMBL" id="JBEAFC010000007">
    <property type="protein sequence ID" value="KAL1548549.1"/>
    <property type="molecule type" value="Genomic_DNA"/>
</dbReference>
<dbReference type="InterPro" id="IPR005607">
    <property type="entry name" value="BSD_dom"/>
</dbReference>
<dbReference type="SMART" id="SM00751">
    <property type="entry name" value="BSD"/>
    <property type="match status" value="1"/>
</dbReference>
<dbReference type="PANTHER" id="PTHR16019:SF25">
    <property type="entry name" value="BSD DOMAIN-CONTAINING PROTEIN 1-LIKE"/>
    <property type="match status" value="1"/>
</dbReference>
<dbReference type="Proteomes" id="UP001567538">
    <property type="component" value="Unassembled WGS sequence"/>
</dbReference>
<reference evidence="3 4" key="1">
    <citation type="submission" date="2024-06" db="EMBL/GenBank/DDBJ databases">
        <title>A chromosome level genome sequence of Diviner's sage (Salvia divinorum).</title>
        <authorList>
            <person name="Ford S.A."/>
            <person name="Ro D.-K."/>
            <person name="Ness R.W."/>
            <person name="Phillips M.A."/>
        </authorList>
    </citation>
    <scope>NUCLEOTIDE SEQUENCE [LARGE SCALE GENOMIC DNA]</scope>
    <source>
        <strain evidence="3">SAF-2024a</strain>
        <tissue evidence="3">Leaf</tissue>
    </source>
</reference>
<protein>
    <submittedName>
        <fullName evidence="3">Protein DOS2-like</fullName>
    </submittedName>
</protein>